<organism evidence="2 3">
    <name type="scientific">Salimicrobium halophilum</name>
    <dbReference type="NCBI Taxonomy" id="86666"/>
    <lineage>
        <taxon>Bacteria</taxon>
        <taxon>Bacillati</taxon>
        <taxon>Bacillota</taxon>
        <taxon>Bacilli</taxon>
        <taxon>Bacillales</taxon>
        <taxon>Bacillaceae</taxon>
        <taxon>Salimicrobium</taxon>
    </lineage>
</organism>
<gene>
    <name evidence="2" type="ORF">SAMN04490247_3159</name>
</gene>
<sequence>MTTNLAEALRNIGRQFMERVNAFSRGLNTRLRLADLQSDINAHQSRLTYIEKTVLPATKHSVRRKKLLQEQKHLKATIQELRVRYSHLRNQEKRKRPIKEDEIDTAILNLKGWGK</sequence>
<proteinExistence type="predicted"/>
<evidence type="ECO:0000313" key="3">
    <source>
        <dbReference type="Proteomes" id="UP000199225"/>
    </source>
</evidence>
<evidence type="ECO:0000313" key="2">
    <source>
        <dbReference type="EMBL" id="SDJ76737.1"/>
    </source>
</evidence>
<evidence type="ECO:0000256" key="1">
    <source>
        <dbReference type="SAM" id="Coils"/>
    </source>
</evidence>
<dbReference type="EMBL" id="FNEV01000015">
    <property type="protein sequence ID" value="SDJ76737.1"/>
    <property type="molecule type" value="Genomic_DNA"/>
</dbReference>
<dbReference type="STRING" id="86666.SAMN04490247_3159"/>
<name>A0A1G8WF78_9BACI</name>
<protein>
    <submittedName>
        <fullName evidence="2">Uncharacterized protein</fullName>
    </submittedName>
</protein>
<dbReference type="AlphaFoldDB" id="A0A1G8WF78"/>
<accession>A0A1G8WF78</accession>
<keyword evidence="3" id="KW-1185">Reference proteome</keyword>
<feature type="coiled-coil region" evidence="1">
    <location>
        <begin position="64"/>
        <end position="91"/>
    </location>
</feature>
<dbReference type="OrthoDB" id="9952229at2"/>
<reference evidence="3" key="1">
    <citation type="submission" date="2016-10" db="EMBL/GenBank/DDBJ databases">
        <authorList>
            <person name="Varghese N."/>
            <person name="Submissions S."/>
        </authorList>
    </citation>
    <scope>NUCLEOTIDE SEQUENCE [LARGE SCALE GENOMIC DNA]</scope>
    <source>
        <strain evidence="3">DSM 4771</strain>
    </source>
</reference>
<dbReference type="RefSeq" id="WP_093194805.1">
    <property type="nucleotide sequence ID" value="NZ_FNEV01000015.1"/>
</dbReference>
<keyword evidence="1" id="KW-0175">Coiled coil</keyword>
<dbReference type="Proteomes" id="UP000199225">
    <property type="component" value="Unassembled WGS sequence"/>
</dbReference>